<organism evidence="11 12">
    <name type="scientific">Tribolium castaneum</name>
    <name type="common">Red flour beetle</name>
    <dbReference type="NCBI Taxonomy" id="7070"/>
    <lineage>
        <taxon>Eukaryota</taxon>
        <taxon>Metazoa</taxon>
        <taxon>Ecdysozoa</taxon>
        <taxon>Arthropoda</taxon>
        <taxon>Hexapoda</taxon>
        <taxon>Insecta</taxon>
        <taxon>Pterygota</taxon>
        <taxon>Neoptera</taxon>
        <taxon>Endopterygota</taxon>
        <taxon>Coleoptera</taxon>
        <taxon>Polyphaga</taxon>
        <taxon>Cucujiformia</taxon>
        <taxon>Tenebrionidae</taxon>
        <taxon>Tenebrionidae incertae sedis</taxon>
        <taxon>Tribolium</taxon>
    </lineage>
</organism>
<name>D6X4X8_TRICA</name>
<dbReference type="InterPro" id="IPR004117">
    <property type="entry name" value="7tm6_olfct_rcpt"/>
</dbReference>
<dbReference type="HOGENOM" id="CLU_059644_0_0_1"/>
<evidence type="ECO:0000256" key="9">
    <source>
        <dbReference type="ARBA" id="ARBA00023224"/>
    </source>
</evidence>
<dbReference type="GO" id="GO:0005549">
    <property type="term" value="F:odorant binding"/>
    <property type="evidence" value="ECO:0007669"/>
    <property type="project" value="InterPro"/>
</dbReference>
<keyword evidence="4 10" id="KW-0812">Transmembrane</keyword>
<gene>
    <name evidence="11" type="primary">AUGUSTUS-3.0.2_11018</name>
    <name evidence="11" type="ORF">TcasGA2_TC011018</name>
</gene>
<evidence type="ECO:0000256" key="3">
    <source>
        <dbReference type="ARBA" id="ARBA00022606"/>
    </source>
</evidence>
<feature type="transmembrane region" description="Helical" evidence="10">
    <location>
        <begin position="120"/>
        <end position="141"/>
    </location>
</feature>
<feature type="transmembrane region" description="Helical" evidence="10">
    <location>
        <begin position="32"/>
        <end position="51"/>
    </location>
</feature>
<evidence type="ECO:0000256" key="7">
    <source>
        <dbReference type="ARBA" id="ARBA00023136"/>
    </source>
</evidence>
<keyword evidence="8 11" id="KW-0675">Receptor</keyword>
<keyword evidence="12" id="KW-1185">Reference proteome</keyword>
<evidence type="ECO:0000256" key="4">
    <source>
        <dbReference type="ARBA" id="ARBA00022692"/>
    </source>
</evidence>
<keyword evidence="3" id="KW-0716">Sensory transduction</keyword>
<dbReference type="GO" id="GO:0005886">
    <property type="term" value="C:plasma membrane"/>
    <property type="evidence" value="ECO:0000318"/>
    <property type="project" value="GO_Central"/>
</dbReference>
<evidence type="ECO:0000256" key="8">
    <source>
        <dbReference type="ARBA" id="ARBA00023170"/>
    </source>
</evidence>
<dbReference type="PANTHER" id="PTHR21137">
    <property type="entry name" value="ODORANT RECEPTOR"/>
    <property type="match status" value="1"/>
</dbReference>
<dbReference type="PANTHER" id="PTHR21137:SF35">
    <property type="entry name" value="ODORANT RECEPTOR 19A-RELATED"/>
    <property type="match status" value="1"/>
</dbReference>
<keyword evidence="5" id="KW-0552">Olfaction</keyword>
<evidence type="ECO:0000256" key="6">
    <source>
        <dbReference type="ARBA" id="ARBA00022989"/>
    </source>
</evidence>
<feature type="transmembrane region" description="Helical" evidence="10">
    <location>
        <begin position="63"/>
        <end position="83"/>
    </location>
</feature>
<sequence>MSTKREVVKNFPYYYLFKICIDFGYSNVVKRLNICCITMIVMFHLTQIHYMQENFSKELILKYGSGIALGIYTILSMSVQMLIEHEIKDLIAEALFSMWAVDSCGPQVEKLILRRAKVMNIIYCSIFAWFALMATVMLPMWGDHSEWLLYDPILVEDVKTRLKIIYYLSTFIIFPMIAFSAIRLPGILLYGILQIHMQIMLINHKLVQVSEDLDDLNNVKKIDQDDYQERIYKELCLCVEHHIKIKLYVKSGLYASK</sequence>
<evidence type="ECO:0000256" key="5">
    <source>
        <dbReference type="ARBA" id="ARBA00022725"/>
    </source>
</evidence>
<evidence type="ECO:0000256" key="10">
    <source>
        <dbReference type="SAM" id="Phobius"/>
    </source>
</evidence>
<evidence type="ECO:0000313" key="11">
    <source>
        <dbReference type="EMBL" id="EEZ97702.2"/>
    </source>
</evidence>
<proteinExistence type="predicted"/>
<evidence type="ECO:0000256" key="1">
    <source>
        <dbReference type="ARBA" id="ARBA00004651"/>
    </source>
</evidence>
<feature type="transmembrane region" description="Helical" evidence="10">
    <location>
        <begin position="164"/>
        <end position="193"/>
    </location>
</feature>
<keyword evidence="2" id="KW-1003">Cell membrane</keyword>
<dbReference type="AlphaFoldDB" id="D6X4X8"/>
<comment type="subcellular location">
    <subcellularLocation>
        <location evidence="1">Cell membrane</location>
        <topology evidence="1">Multi-pass membrane protein</topology>
    </subcellularLocation>
</comment>
<dbReference type="GO" id="GO:0050911">
    <property type="term" value="P:detection of chemical stimulus involved in sensory perception of smell"/>
    <property type="evidence" value="ECO:0000318"/>
    <property type="project" value="GO_Central"/>
</dbReference>
<dbReference type="Proteomes" id="UP000007266">
    <property type="component" value="Linkage group 10"/>
</dbReference>
<evidence type="ECO:0000256" key="2">
    <source>
        <dbReference type="ARBA" id="ARBA00022475"/>
    </source>
</evidence>
<keyword evidence="6 10" id="KW-1133">Transmembrane helix</keyword>
<reference evidence="11 12" key="1">
    <citation type="journal article" date="2008" name="Nature">
        <title>The genome of the model beetle and pest Tribolium castaneum.</title>
        <authorList>
            <consortium name="Tribolium Genome Sequencing Consortium"/>
            <person name="Richards S."/>
            <person name="Gibbs R.A."/>
            <person name="Weinstock G.M."/>
            <person name="Brown S.J."/>
            <person name="Denell R."/>
            <person name="Beeman R.W."/>
            <person name="Gibbs R."/>
            <person name="Beeman R.W."/>
            <person name="Brown S.J."/>
            <person name="Bucher G."/>
            <person name="Friedrich M."/>
            <person name="Grimmelikhuijzen C.J."/>
            <person name="Klingler M."/>
            <person name="Lorenzen M."/>
            <person name="Richards S."/>
            <person name="Roth S."/>
            <person name="Schroder R."/>
            <person name="Tautz D."/>
            <person name="Zdobnov E.M."/>
            <person name="Muzny D."/>
            <person name="Gibbs R.A."/>
            <person name="Weinstock G.M."/>
            <person name="Attaway T."/>
            <person name="Bell S."/>
            <person name="Buhay C.J."/>
            <person name="Chandrabose M.N."/>
            <person name="Chavez D."/>
            <person name="Clerk-Blankenburg K.P."/>
            <person name="Cree A."/>
            <person name="Dao M."/>
            <person name="Davis C."/>
            <person name="Chacko J."/>
            <person name="Dinh H."/>
            <person name="Dugan-Rocha S."/>
            <person name="Fowler G."/>
            <person name="Garner T.T."/>
            <person name="Garnes J."/>
            <person name="Gnirke A."/>
            <person name="Hawes A."/>
            <person name="Hernandez J."/>
            <person name="Hines S."/>
            <person name="Holder M."/>
            <person name="Hume J."/>
            <person name="Jhangiani S.N."/>
            <person name="Joshi V."/>
            <person name="Khan Z.M."/>
            <person name="Jackson L."/>
            <person name="Kovar C."/>
            <person name="Kowis A."/>
            <person name="Lee S."/>
            <person name="Lewis L.R."/>
            <person name="Margolis J."/>
            <person name="Morgan M."/>
            <person name="Nazareth L.V."/>
            <person name="Nguyen N."/>
            <person name="Okwuonu G."/>
            <person name="Parker D."/>
            <person name="Richards S."/>
            <person name="Ruiz S.J."/>
            <person name="Santibanez J."/>
            <person name="Savard J."/>
            <person name="Scherer S.E."/>
            <person name="Schneider B."/>
            <person name="Sodergren E."/>
            <person name="Tautz D."/>
            <person name="Vattahil S."/>
            <person name="Villasana D."/>
            <person name="White C.S."/>
            <person name="Wright R."/>
            <person name="Park Y."/>
            <person name="Beeman R.W."/>
            <person name="Lord J."/>
            <person name="Oppert B."/>
            <person name="Lorenzen M."/>
            <person name="Brown S."/>
            <person name="Wang L."/>
            <person name="Savard J."/>
            <person name="Tautz D."/>
            <person name="Richards S."/>
            <person name="Weinstock G."/>
            <person name="Gibbs R.A."/>
            <person name="Liu Y."/>
            <person name="Worley K."/>
            <person name="Weinstock G."/>
            <person name="Elsik C.G."/>
            <person name="Reese J.T."/>
            <person name="Elhaik E."/>
            <person name="Landan G."/>
            <person name="Graur D."/>
            <person name="Arensburger P."/>
            <person name="Atkinson P."/>
            <person name="Beeman R.W."/>
            <person name="Beidler J."/>
            <person name="Brown S.J."/>
            <person name="Demuth J.P."/>
            <person name="Drury D.W."/>
            <person name="Du Y.Z."/>
            <person name="Fujiwara H."/>
            <person name="Lorenzen M."/>
            <person name="Maselli V."/>
            <person name="Osanai M."/>
            <person name="Park Y."/>
            <person name="Robertson H.M."/>
            <person name="Tu Z."/>
            <person name="Wang J.J."/>
            <person name="Wang S."/>
            <person name="Richards S."/>
            <person name="Song H."/>
            <person name="Zhang L."/>
            <person name="Sodergren E."/>
            <person name="Werner D."/>
            <person name="Stanke M."/>
            <person name="Morgenstern B."/>
            <person name="Solovyev V."/>
            <person name="Kosarev P."/>
            <person name="Brown G."/>
            <person name="Chen H.C."/>
            <person name="Ermolaeva O."/>
            <person name="Hlavina W."/>
            <person name="Kapustin Y."/>
            <person name="Kiryutin B."/>
            <person name="Kitts P."/>
            <person name="Maglott D."/>
            <person name="Pruitt K."/>
            <person name="Sapojnikov V."/>
            <person name="Souvorov A."/>
            <person name="Mackey A.J."/>
            <person name="Waterhouse R.M."/>
            <person name="Wyder S."/>
            <person name="Zdobnov E.M."/>
            <person name="Zdobnov E.M."/>
            <person name="Wyder S."/>
            <person name="Kriventseva E.V."/>
            <person name="Kadowaki T."/>
            <person name="Bork P."/>
            <person name="Aranda M."/>
            <person name="Bao R."/>
            <person name="Beermann A."/>
            <person name="Berns N."/>
            <person name="Bolognesi R."/>
            <person name="Bonneton F."/>
            <person name="Bopp D."/>
            <person name="Brown S.J."/>
            <person name="Bucher G."/>
            <person name="Butts T."/>
            <person name="Chaumot A."/>
            <person name="Denell R.E."/>
            <person name="Ferrier D.E."/>
            <person name="Friedrich M."/>
            <person name="Gordon C.M."/>
            <person name="Jindra M."/>
            <person name="Klingler M."/>
            <person name="Lan Q."/>
            <person name="Lattorff H.M."/>
            <person name="Laudet V."/>
            <person name="von Levetsow C."/>
            <person name="Liu Z."/>
            <person name="Lutz R."/>
            <person name="Lynch J.A."/>
            <person name="da Fonseca R.N."/>
            <person name="Posnien N."/>
            <person name="Reuter R."/>
            <person name="Roth S."/>
            <person name="Savard J."/>
            <person name="Schinko J.B."/>
            <person name="Schmitt C."/>
            <person name="Schoppmeier M."/>
            <person name="Schroder R."/>
            <person name="Shippy T.D."/>
            <person name="Simonnet F."/>
            <person name="Marques-Souza H."/>
            <person name="Tautz D."/>
            <person name="Tomoyasu Y."/>
            <person name="Trauner J."/>
            <person name="Van der Zee M."/>
            <person name="Vervoort M."/>
            <person name="Wittkopp N."/>
            <person name="Wimmer E.A."/>
            <person name="Yang X."/>
            <person name="Jones A.K."/>
            <person name="Sattelle D.B."/>
            <person name="Ebert P.R."/>
            <person name="Nelson D."/>
            <person name="Scott J.G."/>
            <person name="Beeman R.W."/>
            <person name="Muthukrishnan S."/>
            <person name="Kramer K.J."/>
            <person name="Arakane Y."/>
            <person name="Beeman R.W."/>
            <person name="Zhu Q."/>
            <person name="Hogenkamp D."/>
            <person name="Dixit R."/>
            <person name="Oppert B."/>
            <person name="Jiang H."/>
            <person name="Zou Z."/>
            <person name="Marshall J."/>
            <person name="Elpidina E."/>
            <person name="Vinokurov K."/>
            <person name="Oppert C."/>
            <person name="Zou Z."/>
            <person name="Evans J."/>
            <person name="Lu Z."/>
            <person name="Zhao P."/>
            <person name="Sumathipala N."/>
            <person name="Altincicek B."/>
            <person name="Vilcinskas A."/>
            <person name="Williams M."/>
            <person name="Hultmark D."/>
            <person name="Hetru C."/>
            <person name="Jiang H."/>
            <person name="Grimmelikhuijzen C.J."/>
            <person name="Hauser F."/>
            <person name="Cazzamali G."/>
            <person name="Williamson M."/>
            <person name="Park Y."/>
            <person name="Li B."/>
            <person name="Tanaka Y."/>
            <person name="Predel R."/>
            <person name="Neupert S."/>
            <person name="Schachtner J."/>
            <person name="Verleyen P."/>
            <person name="Raible F."/>
            <person name="Bork P."/>
            <person name="Friedrich M."/>
            <person name="Walden K.K."/>
            <person name="Robertson H.M."/>
            <person name="Angeli S."/>
            <person name="Foret S."/>
            <person name="Bucher G."/>
            <person name="Schuetz S."/>
            <person name="Maleszka R."/>
            <person name="Wimmer E.A."/>
            <person name="Beeman R.W."/>
            <person name="Lorenzen M."/>
            <person name="Tomoyasu Y."/>
            <person name="Miller S.C."/>
            <person name="Grossmann D."/>
            <person name="Bucher G."/>
        </authorList>
    </citation>
    <scope>NUCLEOTIDE SEQUENCE [LARGE SCALE GENOMIC DNA]</scope>
    <source>
        <strain evidence="11 12">Georgia GA2</strain>
    </source>
</reference>
<evidence type="ECO:0000313" key="12">
    <source>
        <dbReference type="Proteomes" id="UP000007266"/>
    </source>
</evidence>
<dbReference type="GO" id="GO:0007165">
    <property type="term" value="P:signal transduction"/>
    <property type="evidence" value="ECO:0007669"/>
    <property type="project" value="UniProtKB-KW"/>
</dbReference>
<keyword evidence="7 10" id="KW-0472">Membrane</keyword>
<protein>
    <submittedName>
        <fullName evidence="11">Odorant receptor 187</fullName>
    </submittedName>
</protein>
<accession>D6X4X8</accession>
<keyword evidence="9" id="KW-0807">Transducer</keyword>
<dbReference type="GO" id="GO:0004984">
    <property type="term" value="F:olfactory receptor activity"/>
    <property type="evidence" value="ECO:0000318"/>
    <property type="project" value="GO_Central"/>
</dbReference>
<reference evidence="11 12" key="2">
    <citation type="journal article" date="2010" name="Nucleic Acids Res.">
        <title>BeetleBase in 2010: revisions to provide comprehensive genomic information for Tribolium castaneum.</title>
        <authorList>
            <person name="Kim H.S."/>
            <person name="Murphy T."/>
            <person name="Xia J."/>
            <person name="Caragea D."/>
            <person name="Park Y."/>
            <person name="Beeman R.W."/>
            <person name="Lorenzen M.D."/>
            <person name="Butcher S."/>
            <person name="Manak J.R."/>
            <person name="Brown S.J."/>
        </authorList>
    </citation>
    <scope>GENOME REANNOTATION</scope>
    <source>
        <strain evidence="11 12">Georgia GA2</strain>
    </source>
</reference>
<dbReference type="EMBL" id="KQ971381">
    <property type="protein sequence ID" value="EEZ97702.2"/>
    <property type="molecule type" value="Genomic_DNA"/>
</dbReference>